<reference evidence="1 2" key="1">
    <citation type="journal article" date="2014" name="Genome Announc.">
        <title>Draft Genome Sequence of Paenibacillus pini JCM 16418T, Isolated from the Rhizosphere of Pine Tree.</title>
        <authorList>
            <person name="Yuki M."/>
            <person name="Oshima K."/>
            <person name="Suda W."/>
            <person name="Oshida Y."/>
            <person name="Kitamura K."/>
            <person name="Iida Y."/>
            <person name="Hattori M."/>
            <person name="Ohkuma M."/>
        </authorList>
    </citation>
    <scope>NUCLEOTIDE SEQUENCE [LARGE SCALE GENOMIC DNA]</scope>
    <source>
        <strain evidence="1 2">JCM 16418</strain>
    </source>
</reference>
<dbReference type="OrthoDB" id="2680271at2"/>
<dbReference type="Proteomes" id="UP000019364">
    <property type="component" value="Unassembled WGS sequence"/>
</dbReference>
<dbReference type="RefSeq" id="WP_036651971.1">
    <property type="nucleotide sequence ID" value="NZ_BAVZ01000016.1"/>
</dbReference>
<evidence type="ECO:0000313" key="2">
    <source>
        <dbReference type="Proteomes" id="UP000019364"/>
    </source>
</evidence>
<dbReference type="AlphaFoldDB" id="W7YZ82"/>
<comment type="caution">
    <text evidence="1">The sequence shown here is derived from an EMBL/GenBank/DDBJ whole genome shotgun (WGS) entry which is preliminary data.</text>
</comment>
<gene>
    <name evidence="1" type="ORF">JCM16418_4137</name>
</gene>
<dbReference type="EMBL" id="BAVZ01000016">
    <property type="protein sequence ID" value="GAF09971.1"/>
    <property type="molecule type" value="Genomic_DNA"/>
</dbReference>
<name>W7YZ82_9BACL</name>
<evidence type="ECO:0008006" key="3">
    <source>
        <dbReference type="Google" id="ProtNLM"/>
    </source>
</evidence>
<evidence type="ECO:0000313" key="1">
    <source>
        <dbReference type="EMBL" id="GAF09971.1"/>
    </source>
</evidence>
<keyword evidence="2" id="KW-1185">Reference proteome</keyword>
<dbReference type="STRING" id="1236976.JCM16418_4137"/>
<sequence length="488" mass="55362">MQFFQLKDYIKESCAFLGIDVVTITEHLMRIKIPQHLKNEFSGVIEYEISFIKTSNPQQTYITFESFLTQKLAKLVAEQNHGVGHILLNYPIDLMMEEITKKFPNCEIGLESKELVEFDKLYVWCKTTVHGQLIEEYLKGFEANIETGSVNPLVEDLEQILLEGNTVSIDGLSREKLDLALSTVLNEASKDAERFVDKITRQTNKQLLHEIKRITDYYDTLIADNQAGETSKGNDPKTEIDLLVKEREALIHQQQLKFSMSENEVIIEPVAILVARNIVEHAAVRIHRNDGNTLLKIHGDNPINIHCPISDSTEGPFTITSDHAVVAEKHSFICTTCNKLFDERKLNGCMICTDPICPSCMTISSVSKKPLCNAHDINCPTCLQPCAEVEQHLCTNCNQFYCSNCNQGNLCPLCKSITPISSITPTLQRIIKAMPNSVKSKKFEYAEKGNRIALIGKGLLFKEFFVIYDKKEERIIVMQEFGMFNKKK</sequence>
<proteinExistence type="predicted"/>
<accession>W7YZ82</accession>
<organism evidence="1 2">
    <name type="scientific">Paenibacillus pini JCM 16418</name>
    <dbReference type="NCBI Taxonomy" id="1236976"/>
    <lineage>
        <taxon>Bacteria</taxon>
        <taxon>Bacillati</taxon>
        <taxon>Bacillota</taxon>
        <taxon>Bacilli</taxon>
        <taxon>Bacillales</taxon>
        <taxon>Paenibacillaceae</taxon>
        <taxon>Paenibacillus</taxon>
    </lineage>
</organism>
<protein>
    <recommendedName>
        <fullName evidence="3">RING-type domain-containing protein</fullName>
    </recommendedName>
</protein>